<evidence type="ECO:0008006" key="4">
    <source>
        <dbReference type="Google" id="ProtNLM"/>
    </source>
</evidence>
<feature type="transmembrane region" description="Helical" evidence="1">
    <location>
        <begin position="12"/>
        <end position="29"/>
    </location>
</feature>
<sequence length="514" mass="55923">MDKTNAHSPRGLALATMLLSIVLLWPAYLNCGPFWFPDTSTYIRGADAATVWLTGSPSEWSDRLAIEPAEPVVADDADTTAQNEASATGSAKSRVVPTQPVISGRSIYYGFQLYLPMRFLGPWAAVFLQSLIVAGLLVFALHLLFRETGALEKRGLFFGSLVLLALVTPLPYYTAMLMPDVYSGIIVLLLSVLLVFWSRLSTGEKAVLLIASGILATFHTTLLLLTVTTGLLAAIIHWPLRSAWKPLLRAAPVLIIAVLAGTMFDWGIEKALDRKPVSPPFLSARLVADGSGSAYLRKTCSQDADRWALCAHLDKLPLESDEMLWDERPGKAVFWTAQLAEQQRLSAEDKPFFLHVLADDPFGVIGDAIRGTAILIGSYDLVAFNYPDFHINEISEKYPSEIGEGIRSTLAAKKAMPVAFIGWSTLAVVLVSFGLMAAICYRVWQGRETIARGAWQVTILLLGGWLANAVICGALSSPTDRYQMRLAILVPLAAVTLVAARQRKHATINGALTA</sequence>
<keyword evidence="1" id="KW-0472">Membrane</keyword>
<keyword evidence="1" id="KW-1133">Transmembrane helix</keyword>
<dbReference type="RefSeq" id="WP_160682313.1">
    <property type="nucleotide sequence ID" value="NZ_WTYW01000001.1"/>
</dbReference>
<accession>A0A844ZJV5</accession>
<feature type="transmembrane region" description="Helical" evidence="1">
    <location>
        <begin position="181"/>
        <end position="200"/>
    </location>
</feature>
<name>A0A844ZJV5_9SPHN</name>
<feature type="transmembrane region" description="Helical" evidence="1">
    <location>
        <begin position="156"/>
        <end position="175"/>
    </location>
</feature>
<feature type="transmembrane region" description="Helical" evidence="1">
    <location>
        <begin position="250"/>
        <end position="268"/>
    </location>
</feature>
<evidence type="ECO:0000313" key="2">
    <source>
        <dbReference type="EMBL" id="MXO85979.1"/>
    </source>
</evidence>
<evidence type="ECO:0000313" key="3">
    <source>
        <dbReference type="Proteomes" id="UP000433104"/>
    </source>
</evidence>
<protein>
    <recommendedName>
        <fullName evidence="4">Dolichyl-phosphate-mannose-protein mannosyltransferase</fullName>
    </recommendedName>
</protein>
<dbReference type="AlphaFoldDB" id="A0A844ZJV5"/>
<dbReference type="EMBL" id="WTYW01000001">
    <property type="protein sequence ID" value="MXO85979.1"/>
    <property type="molecule type" value="Genomic_DNA"/>
</dbReference>
<reference evidence="2 3" key="1">
    <citation type="submission" date="2019-12" db="EMBL/GenBank/DDBJ databases">
        <title>Genomic-based taxomic classification of the family Erythrobacteraceae.</title>
        <authorList>
            <person name="Xu L."/>
        </authorList>
    </citation>
    <scope>NUCLEOTIDE SEQUENCE [LARGE SCALE GENOMIC DNA]</scope>
    <source>
        <strain evidence="2 3">MCCC 1A09962</strain>
    </source>
</reference>
<dbReference type="Proteomes" id="UP000433104">
    <property type="component" value="Unassembled WGS sequence"/>
</dbReference>
<keyword evidence="1" id="KW-0812">Transmembrane</keyword>
<feature type="transmembrane region" description="Helical" evidence="1">
    <location>
        <begin position="207"/>
        <end position="238"/>
    </location>
</feature>
<keyword evidence="3" id="KW-1185">Reference proteome</keyword>
<gene>
    <name evidence="2" type="ORF">GRI38_08020</name>
</gene>
<feature type="transmembrane region" description="Helical" evidence="1">
    <location>
        <begin position="456"/>
        <end position="475"/>
    </location>
</feature>
<feature type="transmembrane region" description="Helical" evidence="1">
    <location>
        <begin position="123"/>
        <end position="144"/>
    </location>
</feature>
<proteinExistence type="predicted"/>
<organism evidence="2 3">
    <name type="scientific">Parapontixanthobacter aurantiacus</name>
    <dbReference type="NCBI Taxonomy" id="1463599"/>
    <lineage>
        <taxon>Bacteria</taxon>
        <taxon>Pseudomonadati</taxon>
        <taxon>Pseudomonadota</taxon>
        <taxon>Alphaproteobacteria</taxon>
        <taxon>Sphingomonadales</taxon>
        <taxon>Erythrobacteraceae</taxon>
        <taxon>Parapontixanthobacter</taxon>
    </lineage>
</organism>
<evidence type="ECO:0000256" key="1">
    <source>
        <dbReference type="SAM" id="Phobius"/>
    </source>
</evidence>
<feature type="transmembrane region" description="Helical" evidence="1">
    <location>
        <begin position="418"/>
        <end position="444"/>
    </location>
</feature>
<dbReference type="OrthoDB" id="7238679at2"/>
<comment type="caution">
    <text evidence="2">The sequence shown here is derived from an EMBL/GenBank/DDBJ whole genome shotgun (WGS) entry which is preliminary data.</text>
</comment>